<dbReference type="PANTHER" id="PTHR24421:SF10">
    <property type="entry name" value="NITRATE_NITRITE SENSOR PROTEIN NARQ"/>
    <property type="match status" value="1"/>
</dbReference>
<dbReference type="CDD" id="cd16917">
    <property type="entry name" value="HATPase_UhpB-NarQ-NarX-like"/>
    <property type="match status" value="1"/>
</dbReference>
<keyword evidence="10" id="KW-0812">Transmembrane</keyword>
<name>A0ABW5WZ15_9STAP</name>
<evidence type="ECO:0000259" key="11">
    <source>
        <dbReference type="Pfam" id="PF07730"/>
    </source>
</evidence>
<dbReference type="Gene3D" id="3.30.565.10">
    <property type="entry name" value="Histidine kinase-like ATPase, C-terminal domain"/>
    <property type="match status" value="1"/>
</dbReference>
<evidence type="ECO:0000256" key="8">
    <source>
        <dbReference type="ARBA" id="ARBA00023012"/>
    </source>
</evidence>
<dbReference type="SUPFAM" id="SSF55874">
    <property type="entry name" value="ATPase domain of HSP90 chaperone/DNA topoisomerase II/histidine kinase"/>
    <property type="match status" value="1"/>
</dbReference>
<dbReference type="Proteomes" id="UP001597519">
    <property type="component" value="Unassembled WGS sequence"/>
</dbReference>
<evidence type="ECO:0000313" key="13">
    <source>
        <dbReference type="Proteomes" id="UP001597519"/>
    </source>
</evidence>
<evidence type="ECO:0000256" key="10">
    <source>
        <dbReference type="SAM" id="Phobius"/>
    </source>
</evidence>
<evidence type="ECO:0000256" key="4">
    <source>
        <dbReference type="ARBA" id="ARBA00022679"/>
    </source>
</evidence>
<comment type="catalytic activity">
    <reaction evidence="1">
        <text>ATP + protein L-histidine = ADP + protein N-phospho-L-histidine.</text>
        <dbReference type="EC" id="2.7.13.3"/>
    </reaction>
</comment>
<dbReference type="RefSeq" id="WP_377775881.1">
    <property type="nucleotide sequence ID" value="NZ_JBHUOQ010000005.1"/>
</dbReference>
<evidence type="ECO:0000256" key="3">
    <source>
        <dbReference type="ARBA" id="ARBA00022553"/>
    </source>
</evidence>
<dbReference type="EMBL" id="JBHUOQ010000005">
    <property type="protein sequence ID" value="MFD2831558.1"/>
    <property type="molecule type" value="Genomic_DNA"/>
</dbReference>
<dbReference type="InterPro" id="IPR011712">
    <property type="entry name" value="Sig_transdc_His_kin_sub3_dim/P"/>
</dbReference>
<sequence>MRTIIEKLIIYTVLSGYYFIMEDEFNIIIALISFILIFSTDLVRVKSFNVIVSLIMTGLVFIDYDWLYYFPMVVQLTALTFGKWSVPSLLMFTLFPDWMLFASSIAVMYTAKLNNQLDILEFENKNIRDQLTKDNLRLRSQHNELMKNHEREVYLAGLNERNRIARDMHDALGHSLSSSILLIESLQYVKEPEKIEASLKQLQGRLKSGMDDIRTSIHHLYDTSIDFKSRVEEYLSEMEHWNTDFQYQVESTLPHYLKVDLLSLIREALTNVRKHSAGDSITVLIREHPEFITVSVKDNGTHYRPGKGMGIETMKETVHKYRGVLNTFFDKGFTVHVILYKEAVFDEDHNY</sequence>
<keyword evidence="6 12" id="KW-0418">Kinase</keyword>
<evidence type="ECO:0000256" key="6">
    <source>
        <dbReference type="ARBA" id="ARBA00022777"/>
    </source>
</evidence>
<gene>
    <name evidence="12" type="ORF">ACFSX4_13860</name>
</gene>
<feature type="domain" description="Signal transduction histidine kinase subgroup 3 dimerisation and phosphoacceptor" evidence="11">
    <location>
        <begin position="160"/>
        <end position="221"/>
    </location>
</feature>
<keyword evidence="3" id="KW-0597">Phosphoprotein</keyword>
<comment type="caution">
    <text evidence="12">The sequence shown here is derived from an EMBL/GenBank/DDBJ whole genome shotgun (WGS) entry which is preliminary data.</text>
</comment>
<protein>
    <recommendedName>
        <fullName evidence="2">histidine kinase</fullName>
        <ecNumber evidence="2">2.7.13.3</ecNumber>
    </recommendedName>
</protein>
<dbReference type="InterPro" id="IPR036890">
    <property type="entry name" value="HATPase_C_sf"/>
</dbReference>
<keyword evidence="13" id="KW-1185">Reference proteome</keyword>
<dbReference type="Gene3D" id="1.20.5.1930">
    <property type="match status" value="1"/>
</dbReference>
<keyword evidence="4" id="KW-0808">Transferase</keyword>
<evidence type="ECO:0000256" key="2">
    <source>
        <dbReference type="ARBA" id="ARBA00012438"/>
    </source>
</evidence>
<dbReference type="GO" id="GO:0016301">
    <property type="term" value="F:kinase activity"/>
    <property type="evidence" value="ECO:0007669"/>
    <property type="project" value="UniProtKB-KW"/>
</dbReference>
<keyword evidence="5" id="KW-0547">Nucleotide-binding</keyword>
<evidence type="ECO:0000313" key="12">
    <source>
        <dbReference type="EMBL" id="MFD2831558.1"/>
    </source>
</evidence>
<dbReference type="PANTHER" id="PTHR24421">
    <property type="entry name" value="NITRATE/NITRITE SENSOR PROTEIN NARX-RELATED"/>
    <property type="match status" value="1"/>
</dbReference>
<reference evidence="13" key="1">
    <citation type="journal article" date="2019" name="Int. J. Syst. Evol. Microbiol.">
        <title>The Global Catalogue of Microorganisms (GCM) 10K type strain sequencing project: providing services to taxonomists for standard genome sequencing and annotation.</title>
        <authorList>
            <consortium name="The Broad Institute Genomics Platform"/>
            <consortium name="The Broad Institute Genome Sequencing Center for Infectious Disease"/>
            <person name="Wu L."/>
            <person name="Ma J."/>
        </authorList>
    </citation>
    <scope>NUCLEOTIDE SEQUENCE [LARGE SCALE GENOMIC DNA]</scope>
    <source>
        <strain evidence="13">KCTC 33575</strain>
    </source>
</reference>
<evidence type="ECO:0000256" key="1">
    <source>
        <dbReference type="ARBA" id="ARBA00000085"/>
    </source>
</evidence>
<dbReference type="EC" id="2.7.13.3" evidence="2"/>
<dbReference type="Pfam" id="PF07730">
    <property type="entry name" value="HisKA_3"/>
    <property type="match status" value="1"/>
</dbReference>
<keyword evidence="7" id="KW-0067">ATP-binding</keyword>
<dbReference type="InterPro" id="IPR050482">
    <property type="entry name" value="Sensor_HK_TwoCompSys"/>
</dbReference>
<organism evidence="12 13">
    <name type="scientific">Corticicoccus populi</name>
    <dbReference type="NCBI Taxonomy" id="1812821"/>
    <lineage>
        <taxon>Bacteria</taxon>
        <taxon>Bacillati</taxon>
        <taxon>Bacillota</taxon>
        <taxon>Bacilli</taxon>
        <taxon>Bacillales</taxon>
        <taxon>Staphylococcaceae</taxon>
        <taxon>Corticicoccus</taxon>
    </lineage>
</organism>
<feature type="coiled-coil region" evidence="9">
    <location>
        <begin position="110"/>
        <end position="148"/>
    </location>
</feature>
<keyword evidence="8" id="KW-0902">Two-component regulatory system</keyword>
<feature type="transmembrane region" description="Helical" evidence="10">
    <location>
        <begin position="50"/>
        <end position="69"/>
    </location>
</feature>
<keyword evidence="10" id="KW-1133">Transmembrane helix</keyword>
<accession>A0ABW5WZ15</accession>
<proteinExistence type="predicted"/>
<feature type="transmembrane region" description="Helical" evidence="10">
    <location>
        <begin position="89"/>
        <end position="111"/>
    </location>
</feature>
<keyword evidence="10" id="KW-0472">Membrane</keyword>
<evidence type="ECO:0000256" key="5">
    <source>
        <dbReference type="ARBA" id="ARBA00022741"/>
    </source>
</evidence>
<evidence type="ECO:0000256" key="9">
    <source>
        <dbReference type="SAM" id="Coils"/>
    </source>
</evidence>
<keyword evidence="9" id="KW-0175">Coiled coil</keyword>
<evidence type="ECO:0000256" key="7">
    <source>
        <dbReference type="ARBA" id="ARBA00022840"/>
    </source>
</evidence>